<protein>
    <submittedName>
        <fullName evidence="1">Uncharacterized protein</fullName>
    </submittedName>
</protein>
<reference evidence="1" key="1">
    <citation type="journal article" date="2020" name="Stud. Mycol.">
        <title>101 Dothideomycetes genomes: a test case for predicting lifestyles and emergence of pathogens.</title>
        <authorList>
            <person name="Haridas S."/>
            <person name="Albert R."/>
            <person name="Binder M."/>
            <person name="Bloem J."/>
            <person name="Labutti K."/>
            <person name="Salamov A."/>
            <person name="Andreopoulos B."/>
            <person name="Baker S."/>
            <person name="Barry K."/>
            <person name="Bills G."/>
            <person name="Bluhm B."/>
            <person name="Cannon C."/>
            <person name="Castanera R."/>
            <person name="Culley D."/>
            <person name="Daum C."/>
            <person name="Ezra D."/>
            <person name="Gonzalez J."/>
            <person name="Henrissat B."/>
            <person name="Kuo A."/>
            <person name="Liang C."/>
            <person name="Lipzen A."/>
            <person name="Lutzoni F."/>
            <person name="Magnuson J."/>
            <person name="Mondo S."/>
            <person name="Nolan M."/>
            <person name="Ohm R."/>
            <person name="Pangilinan J."/>
            <person name="Park H.-J."/>
            <person name="Ramirez L."/>
            <person name="Alfaro M."/>
            <person name="Sun H."/>
            <person name="Tritt A."/>
            <person name="Yoshinaga Y."/>
            <person name="Zwiers L.-H."/>
            <person name="Turgeon B."/>
            <person name="Goodwin S."/>
            <person name="Spatafora J."/>
            <person name="Crous P."/>
            <person name="Grigoriev I."/>
        </authorList>
    </citation>
    <scope>NUCLEOTIDE SEQUENCE</scope>
    <source>
        <strain evidence="1">ATCC 200398</strain>
    </source>
</reference>
<organism evidence="1 2">
    <name type="scientific">Lindgomyces ingoldianus</name>
    <dbReference type="NCBI Taxonomy" id="673940"/>
    <lineage>
        <taxon>Eukaryota</taxon>
        <taxon>Fungi</taxon>
        <taxon>Dikarya</taxon>
        <taxon>Ascomycota</taxon>
        <taxon>Pezizomycotina</taxon>
        <taxon>Dothideomycetes</taxon>
        <taxon>Pleosporomycetidae</taxon>
        <taxon>Pleosporales</taxon>
        <taxon>Lindgomycetaceae</taxon>
        <taxon>Lindgomyces</taxon>
    </lineage>
</organism>
<sequence>MPHPLTPTSTKFSKPLTSAKSTSSSNEKTFISGTHRRTRRGIKLGERGMGRADAFGFLDYGEVAMNARGAGGGWQTSLESRKRDVNVEDEFGTIYWSGWRVRIICLGWGATHVSDAMHARGASRHLTNNSQRLRNHVLSPVLILQLQLSLPFYA</sequence>
<accession>A0ACB6R030</accession>
<dbReference type="EMBL" id="MU003502">
    <property type="protein sequence ID" value="KAF2472455.1"/>
    <property type="molecule type" value="Genomic_DNA"/>
</dbReference>
<evidence type="ECO:0000313" key="1">
    <source>
        <dbReference type="EMBL" id="KAF2472455.1"/>
    </source>
</evidence>
<evidence type="ECO:0000313" key="2">
    <source>
        <dbReference type="Proteomes" id="UP000799755"/>
    </source>
</evidence>
<comment type="caution">
    <text evidence="1">The sequence shown here is derived from an EMBL/GenBank/DDBJ whole genome shotgun (WGS) entry which is preliminary data.</text>
</comment>
<keyword evidence="2" id="KW-1185">Reference proteome</keyword>
<proteinExistence type="predicted"/>
<gene>
    <name evidence="1" type="ORF">BDR25DRAFT_353471</name>
</gene>
<dbReference type="Proteomes" id="UP000799755">
    <property type="component" value="Unassembled WGS sequence"/>
</dbReference>
<name>A0ACB6R030_9PLEO</name>